<protein>
    <submittedName>
        <fullName evidence="2">Helix-turn-helix</fullName>
    </submittedName>
</protein>
<evidence type="ECO:0000313" key="2">
    <source>
        <dbReference type="EMBL" id="SCJ74023.1"/>
    </source>
</evidence>
<proteinExistence type="predicted"/>
<organism evidence="2">
    <name type="scientific">uncultured Anaerotruncus sp</name>
    <dbReference type="NCBI Taxonomy" id="905011"/>
    <lineage>
        <taxon>Bacteria</taxon>
        <taxon>Bacillati</taxon>
        <taxon>Bacillota</taxon>
        <taxon>Clostridia</taxon>
        <taxon>Eubacteriales</taxon>
        <taxon>Oscillospiraceae</taxon>
        <taxon>Anaerotruncus</taxon>
        <taxon>environmental samples</taxon>
    </lineage>
</organism>
<dbReference type="AlphaFoldDB" id="A0A1C6IW13"/>
<gene>
    <name evidence="2" type="ORF">SAMEA3545359_01724</name>
</gene>
<dbReference type="CDD" id="cd00093">
    <property type="entry name" value="HTH_XRE"/>
    <property type="match status" value="1"/>
</dbReference>
<reference evidence="2" key="1">
    <citation type="submission" date="2015-09" db="EMBL/GenBank/DDBJ databases">
        <authorList>
            <consortium name="Pathogen Informatics"/>
        </authorList>
    </citation>
    <scope>NUCLEOTIDE SEQUENCE</scope>
    <source>
        <strain evidence="2">2789STDY5834896</strain>
    </source>
</reference>
<dbReference type="SUPFAM" id="SSF47413">
    <property type="entry name" value="lambda repressor-like DNA-binding domains"/>
    <property type="match status" value="1"/>
</dbReference>
<dbReference type="InterPro" id="IPR001387">
    <property type="entry name" value="Cro/C1-type_HTH"/>
</dbReference>
<dbReference type="Gene3D" id="1.10.260.40">
    <property type="entry name" value="lambda repressor-like DNA-binding domains"/>
    <property type="match status" value="1"/>
</dbReference>
<dbReference type="Pfam" id="PF01381">
    <property type="entry name" value="HTH_3"/>
    <property type="match status" value="1"/>
</dbReference>
<dbReference type="SMART" id="SM00530">
    <property type="entry name" value="HTH_XRE"/>
    <property type="match status" value="1"/>
</dbReference>
<dbReference type="InterPro" id="IPR010982">
    <property type="entry name" value="Lambda_DNA-bd_dom_sf"/>
</dbReference>
<dbReference type="EMBL" id="FMHG01000001">
    <property type="protein sequence ID" value="SCJ74023.1"/>
    <property type="molecule type" value="Genomic_DNA"/>
</dbReference>
<name>A0A1C6IW13_9FIRM</name>
<feature type="domain" description="HTH cro/C1-type" evidence="1">
    <location>
        <begin position="11"/>
        <end position="65"/>
    </location>
</feature>
<sequence length="70" mass="8134">MDSREILSQNLVRYRSEHDLSQEDMAWESHMSVRGYAQIERGEVQTSLRMLDKLSRSTGLSVTELLTPHK</sequence>
<evidence type="ECO:0000259" key="1">
    <source>
        <dbReference type="PROSITE" id="PS50943"/>
    </source>
</evidence>
<dbReference type="PROSITE" id="PS50943">
    <property type="entry name" value="HTH_CROC1"/>
    <property type="match status" value="1"/>
</dbReference>
<accession>A0A1C6IW13</accession>
<dbReference type="GO" id="GO:0003677">
    <property type="term" value="F:DNA binding"/>
    <property type="evidence" value="ECO:0007669"/>
    <property type="project" value="InterPro"/>
</dbReference>